<comment type="caution">
    <text evidence="4">The sequence shown here is derived from an EMBL/GenBank/DDBJ whole genome shotgun (WGS) entry which is preliminary data.</text>
</comment>
<proteinExistence type="predicted"/>
<dbReference type="GO" id="GO:0030313">
    <property type="term" value="C:cell envelope"/>
    <property type="evidence" value="ECO:0007669"/>
    <property type="project" value="UniProtKB-SubCell"/>
</dbReference>
<evidence type="ECO:0000256" key="1">
    <source>
        <dbReference type="ARBA" id="ARBA00004196"/>
    </source>
</evidence>
<dbReference type="Proteomes" id="UP000317036">
    <property type="component" value="Unassembled WGS sequence"/>
</dbReference>
<protein>
    <submittedName>
        <fullName evidence="4">HlyD family efflux transporter periplasmic adaptor subunit</fullName>
    </submittedName>
</protein>
<feature type="coiled-coil region" evidence="3">
    <location>
        <begin position="123"/>
        <end position="178"/>
    </location>
</feature>
<gene>
    <name evidence="4" type="ORF">FPZ49_10235</name>
</gene>
<keyword evidence="5" id="KW-1185">Reference proteome</keyword>
<name>A0A559KD84_9BACL</name>
<comment type="subcellular location">
    <subcellularLocation>
        <location evidence="1">Cell envelope</location>
    </subcellularLocation>
</comment>
<dbReference type="Gene3D" id="2.40.420.20">
    <property type="match status" value="1"/>
</dbReference>
<dbReference type="InterPro" id="IPR050465">
    <property type="entry name" value="UPF0194_transport"/>
</dbReference>
<dbReference type="EMBL" id="VNJI01000010">
    <property type="protein sequence ID" value="TVY10092.1"/>
    <property type="molecule type" value="Genomic_DNA"/>
</dbReference>
<reference evidence="4 5" key="1">
    <citation type="submission" date="2019-07" db="EMBL/GenBank/DDBJ databases">
        <authorList>
            <person name="Kim J."/>
        </authorList>
    </citation>
    <scope>NUCLEOTIDE SEQUENCE [LARGE SCALE GENOMIC DNA]</scope>
    <source>
        <strain evidence="4 5">JC52</strain>
    </source>
</reference>
<dbReference type="PANTHER" id="PTHR32347">
    <property type="entry name" value="EFFLUX SYSTEM COMPONENT YKNX-RELATED"/>
    <property type="match status" value="1"/>
</dbReference>
<accession>A0A559KD84</accession>
<dbReference type="AlphaFoldDB" id="A0A559KD84"/>
<evidence type="ECO:0000256" key="2">
    <source>
        <dbReference type="ARBA" id="ARBA00023054"/>
    </source>
</evidence>
<dbReference type="PANTHER" id="PTHR32347:SF23">
    <property type="entry name" value="BLL5650 PROTEIN"/>
    <property type="match status" value="1"/>
</dbReference>
<evidence type="ECO:0000313" key="5">
    <source>
        <dbReference type="Proteomes" id="UP000317036"/>
    </source>
</evidence>
<dbReference type="OrthoDB" id="1817080at2"/>
<dbReference type="PROSITE" id="PS51257">
    <property type="entry name" value="PROKAR_LIPOPROTEIN"/>
    <property type="match status" value="1"/>
</dbReference>
<dbReference type="Gene3D" id="2.40.50.100">
    <property type="match status" value="1"/>
</dbReference>
<evidence type="ECO:0000256" key="3">
    <source>
        <dbReference type="SAM" id="Coils"/>
    </source>
</evidence>
<evidence type="ECO:0000313" key="4">
    <source>
        <dbReference type="EMBL" id="TVY10092.1"/>
    </source>
</evidence>
<keyword evidence="2 3" id="KW-0175">Coiled coil</keyword>
<sequence>MDTLWKKPNGAGIGARKLWGPLACTVTLTALLSGCSLLPKEEEALKPPLVKPVKENFELYDVKKGSVTKAVTGVGTFASDRLQYLFFIESGGRLATMNVGLGSEVKAGDVIASIETGDLISRVRQQELVLEKANIALEQTKDEKRGDAMSIRMKVLDVQKEQIQLDMLNAQMKRAKLVSDVSGIVTYIDPIKQGDVVQAYKQLVTVSDPTKMKLVYEFTNITDLTGIQIGMDADVKIKNKLYKGTVVQIPATAPTSDVKAVNDKNAKTVAISVADLPGDVTIGSNADITIVTEKRDGVLVIPKVGLRSYMGRDYVQVLEGDSRKEIDVEKGIVSATEVEIRKGLKEGQKVILNN</sequence>
<organism evidence="4 5">
    <name type="scientific">Paenibacillus cremeus</name>
    <dbReference type="NCBI Taxonomy" id="2163881"/>
    <lineage>
        <taxon>Bacteria</taxon>
        <taxon>Bacillati</taxon>
        <taxon>Bacillota</taxon>
        <taxon>Bacilli</taxon>
        <taxon>Bacillales</taxon>
        <taxon>Paenibacillaceae</taxon>
        <taxon>Paenibacillus</taxon>
    </lineage>
</organism>